<name>A0A9W8E3M0_9FUNG</name>
<evidence type="ECO:0000313" key="3">
    <source>
        <dbReference type="EMBL" id="KAJ1967796.1"/>
    </source>
</evidence>
<evidence type="ECO:0000256" key="1">
    <source>
        <dbReference type="ARBA" id="ARBA00022737"/>
    </source>
</evidence>
<gene>
    <name evidence="3" type="ORF">IWQ62_001628</name>
</gene>
<accession>A0A9W8E3M0</accession>
<dbReference type="Gene3D" id="2.130.10.30">
    <property type="entry name" value="Regulator of chromosome condensation 1/beta-lactamase-inhibitor protein II"/>
    <property type="match status" value="1"/>
</dbReference>
<dbReference type="Proteomes" id="UP001150925">
    <property type="component" value="Unassembled WGS sequence"/>
</dbReference>
<evidence type="ECO:0000313" key="4">
    <source>
        <dbReference type="Proteomes" id="UP001150925"/>
    </source>
</evidence>
<dbReference type="PROSITE" id="PS50012">
    <property type="entry name" value="RCC1_3"/>
    <property type="match status" value="2"/>
</dbReference>
<dbReference type="PANTHER" id="PTHR22870">
    <property type="entry name" value="REGULATOR OF CHROMOSOME CONDENSATION"/>
    <property type="match status" value="1"/>
</dbReference>
<dbReference type="AlphaFoldDB" id="A0A9W8E3M0"/>
<dbReference type="Pfam" id="PF00415">
    <property type="entry name" value="RCC1"/>
    <property type="match status" value="2"/>
</dbReference>
<protein>
    <submittedName>
        <fullName evidence="3">Uncharacterized protein</fullName>
    </submittedName>
</protein>
<keyword evidence="4" id="KW-1185">Reference proteome</keyword>
<comment type="caution">
    <text evidence="3">The sequence shown here is derived from an EMBL/GenBank/DDBJ whole genome shotgun (WGS) entry which is preliminary data.</text>
</comment>
<dbReference type="OrthoDB" id="5370059at2759"/>
<feature type="repeat" description="RCC1" evidence="2">
    <location>
        <begin position="116"/>
        <end position="176"/>
    </location>
</feature>
<dbReference type="InterPro" id="IPR009091">
    <property type="entry name" value="RCC1/BLIP-II"/>
</dbReference>
<keyword evidence="1" id="KW-0677">Repeat</keyword>
<proteinExistence type="predicted"/>
<dbReference type="InterPro" id="IPR051210">
    <property type="entry name" value="Ub_ligase/GEF_domain"/>
</dbReference>
<feature type="repeat" description="RCC1" evidence="2">
    <location>
        <begin position="177"/>
        <end position="227"/>
    </location>
</feature>
<dbReference type="EMBL" id="JANBPY010000280">
    <property type="protein sequence ID" value="KAJ1967796.1"/>
    <property type="molecule type" value="Genomic_DNA"/>
</dbReference>
<sequence>MVKPTSFQWVNFYRPLIFRPYSTVGPSPTPTQFTSSVGVWDWSLRRQQLQWAYQRGKERQTRKPWQFWISKRIDPIEQEKPWQIHPLLQPGPECESRGKVQAAACGLAHFAKVVDGQVYTWGSNDYGQVGPIKAAASWGAEADEDVISPYLLTDLSEVRIRAMACGYYHNLALTDQGQVWSWGAGALGRGDEVYDSFPFAIRYFEDIQRPVVDISASDGYSVAVTSAKASNGPIDPDPTTPHETYIWGYPPCPDGSSTKYLSPALVQSLVGCRILKATCSRYQLSVLHTLASDPHSTALSAFSVPGPTPSADPDELVPLNYPRYEEIPESHGVFSLAPSWTCSLVTAPFDPSQVVYLGSGWGFHAALLADGQAYVLPSESDRDWFLLPIPDSTPLRGLAVSSFQTVALDSSGQLFSWANLERPWEVVDQLCQGQAPMLMGANPQWTHVVMQEDLGMVYG</sequence>
<reference evidence="3" key="1">
    <citation type="submission" date="2022-07" db="EMBL/GenBank/DDBJ databases">
        <title>Phylogenomic reconstructions and comparative analyses of Kickxellomycotina fungi.</title>
        <authorList>
            <person name="Reynolds N.K."/>
            <person name="Stajich J.E."/>
            <person name="Barry K."/>
            <person name="Grigoriev I.V."/>
            <person name="Crous P."/>
            <person name="Smith M.E."/>
        </authorList>
    </citation>
    <scope>NUCLEOTIDE SEQUENCE</scope>
    <source>
        <strain evidence="3">RSA 1196</strain>
    </source>
</reference>
<dbReference type="SUPFAM" id="SSF50985">
    <property type="entry name" value="RCC1/BLIP-II"/>
    <property type="match status" value="2"/>
</dbReference>
<dbReference type="PANTHER" id="PTHR22870:SF408">
    <property type="entry name" value="OS09G0560450 PROTEIN"/>
    <property type="match status" value="1"/>
</dbReference>
<evidence type="ECO:0000256" key="2">
    <source>
        <dbReference type="PROSITE-ProRule" id="PRU00235"/>
    </source>
</evidence>
<organism evidence="3 4">
    <name type="scientific">Dispira parvispora</name>
    <dbReference type="NCBI Taxonomy" id="1520584"/>
    <lineage>
        <taxon>Eukaryota</taxon>
        <taxon>Fungi</taxon>
        <taxon>Fungi incertae sedis</taxon>
        <taxon>Zoopagomycota</taxon>
        <taxon>Kickxellomycotina</taxon>
        <taxon>Dimargaritomycetes</taxon>
        <taxon>Dimargaritales</taxon>
        <taxon>Dimargaritaceae</taxon>
        <taxon>Dispira</taxon>
    </lineage>
</organism>
<dbReference type="InterPro" id="IPR000408">
    <property type="entry name" value="Reg_chr_condens"/>
</dbReference>